<dbReference type="Proteomes" id="UP000703674">
    <property type="component" value="Unassembled WGS sequence"/>
</dbReference>
<dbReference type="RefSeq" id="WP_209310081.1">
    <property type="nucleotide sequence ID" value="NZ_JAAVJR010000554.1"/>
</dbReference>
<gene>
    <name evidence="1" type="ORF">HC175_18195</name>
</gene>
<feature type="non-terminal residue" evidence="1">
    <location>
        <position position="1"/>
    </location>
</feature>
<name>A0ABX1D2Z8_9FLAO</name>
<dbReference type="EMBL" id="JAAVJR010000554">
    <property type="protein sequence ID" value="NJW54845.1"/>
    <property type="molecule type" value="Genomic_DNA"/>
</dbReference>
<comment type="caution">
    <text evidence="1">The sequence shown here is derived from an EMBL/GenBank/DDBJ whole genome shotgun (WGS) entry which is preliminary data.</text>
</comment>
<protein>
    <submittedName>
        <fullName evidence="1">Indolepyruvate ferredoxin oxidoreductase</fullName>
    </submittedName>
</protein>
<proteinExistence type="predicted"/>
<feature type="non-terminal residue" evidence="1">
    <location>
        <position position="157"/>
    </location>
</feature>
<reference evidence="1 2" key="1">
    <citation type="submission" date="2020-03" db="EMBL/GenBank/DDBJ databases">
        <title>Salinimicrobium sp. nov, isolated from SCS.</title>
        <authorList>
            <person name="Cao W.R."/>
        </authorList>
    </citation>
    <scope>NUCLEOTIDE SEQUENCE [LARGE SCALE GENOMIC DNA]</scope>
    <source>
        <strain evidence="2">J15B91</strain>
    </source>
</reference>
<evidence type="ECO:0000313" key="1">
    <source>
        <dbReference type="EMBL" id="NJW54845.1"/>
    </source>
</evidence>
<accession>A0ABX1D2Z8</accession>
<keyword evidence="2" id="KW-1185">Reference proteome</keyword>
<evidence type="ECO:0000313" key="2">
    <source>
        <dbReference type="Proteomes" id="UP000703674"/>
    </source>
</evidence>
<sequence>ERRNPNEINLPLDTSRFALLPMNARKQYDLLVNKQDSLIEHSQNSNLNRLKKGKKGGVGIITCGIAYNYVMENLGEDESHSILKISQYPLPKEKVKELYDHCEKILVVEDGYTIVEELLHNYFDDNDKIKGKLSGDLPRTGELNPNIVGKSLGLFQE</sequence>
<organism evidence="1 2">
    <name type="scientific">Salinimicrobium oceani</name>
    <dbReference type="NCBI Taxonomy" id="2722702"/>
    <lineage>
        <taxon>Bacteria</taxon>
        <taxon>Pseudomonadati</taxon>
        <taxon>Bacteroidota</taxon>
        <taxon>Flavobacteriia</taxon>
        <taxon>Flavobacteriales</taxon>
        <taxon>Flavobacteriaceae</taxon>
        <taxon>Salinimicrobium</taxon>
    </lineage>
</organism>